<dbReference type="SFLD" id="SFLDG01129">
    <property type="entry name" value="C1.5:_HAD__Beta-PGM__Phosphata"/>
    <property type="match status" value="1"/>
</dbReference>
<dbReference type="NCBIfam" id="TIGR01509">
    <property type="entry name" value="HAD-SF-IA-v3"/>
    <property type="match status" value="1"/>
</dbReference>
<dbReference type="InterPro" id="IPR036412">
    <property type="entry name" value="HAD-like_sf"/>
</dbReference>
<dbReference type="InterPro" id="IPR006439">
    <property type="entry name" value="HAD-SF_hydro_IA"/>
</dbReference>
<proteinExistence type="predicted"/>
<reference evidence="1 2" key="1">
    <citation type="submission" date="2018-11" db="EMBL/GenBank/DDBJ databases">
        <title>Novel bacteria species description.</title>
        <authorList>
            <person name="Han J.-H."/>
        </authorList>
    </citation>
    <scope>NUCLEOTIDE SEQUENCE [LARGE SCALE GENOMIC DNA]</scope>
    <source>
        <strain evidence="1 2">KCTC23259</strain>
    </source>
</reference>
<name>A0AAE3H5U3_9BACT</name>
<dbReference type="RefSeq" id="WP_255038283.1">
    <property type="nucleotide sequence ID" value="NZ_RJUF01000174.1"/>
</dbReference>
<evidence type="ECO:0000313" key="2">
    <source>
        <dbReference type="Proteomes" id="UP001204144"/>
    </source>
</evidence>
<dbReference type="SUPFAM" id="SSF56784">
    <property type="entry name" value="HAD-like"/>
    <property type="match status" value="1"/>
</dbReference>
<organism evidence="1 2">
    <name type="scientific">Lacihabitans soyangensis</name>
    <dbReference type="NCBI Taxonomy" id="869394"/>
    <lineage>
        <taxon>Bacteria</taxon>
        <taxon>Pseudomonadati</taxon>
        <taxon>Bacteroidota</taxon>
        <taxon>Cytophagia</taxon>
        <taxon>Cytophagales</taxon>
        <taxon>Leadbetterellaceae</taxon>
        <taxon>Lacihabitans</taxon>
    </lineage>
</organism>
<dbReference type="PANTHER" id="PTHR18901:SF38">
    <property type="entry name" value="PSEUDOURIDINE-5'-PHOSPHATASE"/>
    <property type="match status" value="1"/>
</dbReference>
<dbReference type="InterPro" id="IPR041492">
    <property type="entry name" value="HAD_2"/>
</dbReference>
<dbReference type="EMBL" id="RJUF01000174">
    <property type="protein sequence ID" value="MCP9764591.1"/>
    <property type="molecule type" value="Genomic_DNA"/>
</dbReference>
<evidence type="ECO:0000313" key="1">
    <source>
        <dbReference type="EMBL" id="MCP9764591.1"/>
    </source>
</evidence>
<dbReference type="SFLD" id="SFLDS00003">
    <property type="entry name" value="Haloacid_Dehalogenase"/>
    <property type="match status" value="1"/>
</dbReference>
<dbReference type="Proteomes" id="UP001204144">
    <property type="component" value="Unassembled WGS sequence"/>
</dbReference>
<dbReference type="PANTHER" id="PTHR18901">
    <property type="entry name" value="2-DEOXYGLUCOSE-6-PHOSPHATE PHOSPHATASE 2"/>
    <property type="match status" value="1"/>
</dbReference>
<gene>
    <name evidence="1" type="primary">hxpB</name>
    <name evidence="1" type="ORF">EGI31_16750</name>
</gene>
<dbReference type="SFLD" id="SFLDG01135">
    <property type="entry name" value="C1.5.6:_HAD__Beta-PGM__Phospha"/>
    <property type="match status" value="1"/>
</dbReference>
<dbReference type="AlphaFoldDB" id="A0AAE3H5U3"/>
<dbReference type="Gene3D" id="1.10.150.240">
    <property type="entry name" value="Putative phosphatase, domain 2"/>
    <property type="match status" value="1"/>
</dbReference>
<dbReference type="InterPro" id="IPR023198">
    <property type="entry name" value="PGP-like_dom2"/>
</dbReference>
<dbReference type="InterPro" id="IPR023214">
    <property type="entry name" value="HAD_sf"/>
</dbReference>
<keyword evidence="2" id="KW-1185">Reference proteome</keyword>
<comment type="caution">
    <text evidence="1">The sequence shown here is derived from an EMBL/GenBank/DDBJ whole genome shotgun (WGS) entry which is preliminary data.</text>
</comment>
<dbReference type="PRINTS" id="PR00413">
    <property type="entry name" value="HADHALOGNASE"/>
</dbReference>
<dbReference type="Pfam" id="PF13419">
    <property type="entry name" value="HAD_2"/>
    <property type="match status" value="1"/>
</dbReference>
<dbReference type="Gene3D" id="3.40.50.1000">
    <property type="entry name" value="HAD superfamily/HAD-like"/>
    <property type="match status" value="1"/>
</dbReference>
<protein>
    <submittedName>
        <fullName evidence="1">Hexitol phosphatase HxpB</fullName>
    </submittedName>
</protein>
<sequence>MISLEKIQAVIFDMDGLLVDSEPIWQEAEKDVFKTVGITLSTEDCLKTTGLPTAAVFDYWFEISPWTRKTKKELEEMLFEKVFALIKQNATAMPGVIEALAFFKNKGLKIGLASASPLELIDIVLEKLEIRDAFDFYHSATLEKNNKPHPDVYWAVSKKLGCPIENCLILEDSINGVKGAKASGAIVVAVPDEHFYDFEDYKIADYKIRSLTEISTLIC</sequence>
<dbReference type="NCBIfam" id="NF008087">
    <property type="entry name" value="PRK10826.1"/>
    <property type="match status" value="1"/>
</dbReference>
<accession>A0AAE3H5U3</accession>